<feature type="compositionally biased region" description="Basic and acidic residues" evidence="1">
    <location>
        <begin position="142"/>
        <end position="168"/>
    </location>
</feature>
<dbReference type="Proteomes" id="UP001652625">
    <property type="component" value="Chromosome 11"/>
</dbReference>
<gene>
    <name evidence="4" type="primary">LOC100205210</name>
</gene>
<evidence type="ECO:0000313" key="4">
    <source>
        <dbReference type="RefSeq" id="XP_065665007.1"/>
    </source>
</evidence>
<protein>
    <submittedName>
        <fullName evidence="4">Histone-lysine N-methyltransferase, H3 lysine-79 specific isoform X2</fullName>
    </submittedName>
</protein>
<keyword evidence="3" id="KW-1185">Reference proteome</keyword>
<sequence>MTVNESFLGQYSVFCVFGSVVGCVIVPLIAQVIQQQSVECVILSAIVISLTAAHLKGKTVSLESSHIKVPCKDLEKKKLVHSKKPQKICYAPVQEVSYITMNEQHAQEYIQQKEIIKNCEYERRLEEKKIKKRLKRDERLKQKQKEIKKEKEQEDKDKGKRDQKENLNKQRKSKSNLDTFCSWSKSNFKSRHVQQPVLSNYSMCNRIPRFERCFSANTTVFASDKFNLSSGSFDNSLQSDNSRSLSCSSSSDSSILPHKTISGLPRTSSKPAWNVSNNGKNSASTIFPPTLTHNSPSPASLRSRFNDKDIDSVTLGESPIKSLGFSTSFFCTEPDISSEIPKNKEVSFSDQYSLFGSQPFGSSLIK</sequence>
<dbReference type="RefSeq" id="XP_065665007.1">
    <property type="nucleotide sequence ID" value="XM_065808935.1"/>
</dbReference>
<feature type="compositionally biased region" description="Polar residues" evidence="1">
    <location>
        <begin position="265"/>
        <end position="300"/>
    </location>
</feature>
<feature type="region of interest" description="Disordered" evidence="1">
    <location>
        <begin position="142"/>
        <end position="173"/>
    </location>
</feature>
<dbReference type="GeneID" id="100205210"/>
<reference evidence="4" key="1">
    <citation type="submission" date="2025-08" db="UniProtKB">
        <authorList>
            <consortium name="RefSeq"/>
        </authorList>
    </citation>
    <scope>IDENTIFICATION</scope>
</reference>
<keyword evidence="2" id="KW-0812">Transmembrane</keyword>
<keyword evidence="2" id="KW-1133">Transmembrane helix</keyword>
<evidence type="ECO:0000256" key="1">
    <source>
        <dbReference type="SAM" id="MobiDB-lite"/>
    </source>
</evidence>
<name>A0ABM4CSW7_HYDVU</name>
<feature type="region of interest" description="Disordered" evidence="1">
    <location>
        <begin position="248"/>
        <end position="304"/>
    </location>
</feature>
<keyword evidence="2" id="KW-0472">Membrane</keyword>
<evidence type="ECO:0000256" key="2">
    <source>
        <dbReference type="SAM" id="Phobius"/>
    </source>
</evidence>
<feature type="transmembrane region" description="Helical" evidence="2">
    <location>
        <begin position="6"/>
        <end position="30"/>
    </location>
</feature>
<accession>A0ABM4CSW7</accession>
<proteinExistence type="predicted"/>
<organism evidence="3 4">
    <name type="scientific">Hydra vulgaris</name>
    <name type="common">Hydra</name>
    <name type="synonym">Hydra attenuata</name>
    <dbReference type="NCBI Taxonomy" id="6087"/>
    <lineage>
        <taxon>Eukaryota</taxon>
        <taxon>Metazoa</taxon>
        <taxon>Cnidaria</taxon>
        <taxon>Hydrozoa</taxon>
        <taxon>Hydroidolina</taxon>
        <taxon>Anthoathecata</taxon>
        <taxon>Aplanulata</taxon>
        <taxon>Hydridae</taxon>
        <taxon>Hydra</taxon>
    </lineage>
</organism>
<evidence type="ECO:0000313" key="3">
    <source>
        <dbReference type="Proteomes" id="UP001652625"/>
    </source>
</evidence>